<dbReference type="STRING" id="1445510.YC6258_03719"/>
<dbReference type="Proteomes" id="UP000032266">
    <property type="component" value="Chromosome"/>
</dbReference>
<organism evidence="1 2">
    <name type="scientific">Gynuella sunshinyii YC6258</name>
    <dbReference type="NCBI Taxonomy" id="1445510"/>
    <lineage>
        <taxon>Bacteria</taxon>
        <taxon>Pseudomonadati</taxon>
        <taxon>Pseudomonadota</taxon>
        <taxon>Gammaproteobacteria</taxon>
        <taxon>Oceanospirillales</taxon>
        <taxon>Saccharospirillaceae</taxon>
        <taxon>Gynuella</taxon>
    </lineage>
</organism>
<evidence type="ECO:0008006" key="3">
    <source>
        <dbReference type="Google" id="ProtNLM"/>
    </source>
</evidence>
<gene>
    <name evidence="1" type="ORF">YC6258_03719</name>
</gene>
<dbReference type="HOGENOM" id="CLU_857777_0_0_6"/>
<sequence>MLRALGIYIYTMIIAIDESGSFVSSNTTNSWCVVAAYVFSERIKSRSFAALKKLKRANGVYDYEEIKLKNVTERNYFQFLIDLSKLNGVLFAVATDSHINTNDALIEHRTVQANKIRENVPRMIYEEGKKGITILADEIESLSPQLYAQLQCQIALFGDIFHRAILYYVQRDPYTLRKYKWRIDQKNTTKSVYEKSFEKVICPILQSISFSEPMIFLEGADYNHMNPFIYSDGEVPEYIEEAYGKKLSSGVNIGKMIRDDIDFPNSKLDMSVQIADLLAAGIRRCLRLEFSDNSMASKLLGRLMLGNIKGKYPIQFVGFGKGEETVDDKVARVMAGFERTSKGILTNA</sequence>
<dbReference type="InterPro" id="IPR024524">
    <property type="entry name" value="DUF3800"/>
</dbReference>
<dbReference type="EMBL" id="CP007142">
    <property type="protein sequence ID" value="AJQ95755.1"/>
    <property type="molecule type" value="Genomic_DNA"/>
</dbReference>
<keyword evidence="2" id="KW-1185">Reference proteome</keyword>
<dbReference type="AlphaFoldDB" id="A0A0C5V8U0"/>
<protein>
    <recommendedName>
        <fullName evidence="3">DUF3800 domain-containing protein</fullName>
    </recommendedName>
</protein>
<dbReference type="Pfam" id="PF12686">
    <property type="entry name" value="DUF3800"/>
    <property type="match status" value="1"/>
</dbReference>
<reference evidence="1 2" key="1">
    <citation type="submission" date="2014-01" db="EMBL/GenBank/DDBJ databases">
        <title>Full genme sequencing of cellulolytic bacterium Gynuella sunshinyii YC6258T gen. nov., sp. nov.</title>
        <authorList>
            <person name="Khan H."/>
            <person name="Chung E.J."/>
            <person name="Chung Y.R."/>
        </authorList>
    </citation>
    <scope>NUCLEOTIDE SEQUENCE [LARGE SCALE GENOMIC DNA]</scope>
    <source>
        <strain evidence="1 2">YC6258</strain>
    </source>
</reference>
<evidence type="ECO:0000313" key="2">
    <source>
        <dbReference type="Proteomes" id="UP000032266"/>
    </source>
</evidence>
<name>A0A0C5V8U0_9GAMM</name>
<dbReference type="KEGG" id="gsn:YC6258_03719"/>
<evidence type="ECO:0000313" key="1">
    <source>
        <dbReference type="EMBL" id="AJQ95755.1"/>
    </source>
</evidence>
<proteinExistence type="predicted"/>
<accession>A0A0C5V8U0</accession>